<dbReference type="PANTHER" id="PTHR44591">
    <property type="entry name" value="STRESS RESPONSE REGULATOR PROTEIN 1"/>
    <property type="match status" value="1"/>
</dbReference>
<dbReference type="InterPro" id="IPR050595">
    <property type="entry name" value="Bact_response_regulator"/>
</dbReference>
<gene>
    <name evidence="4" type="ordered locus">Flexsi_1361</name>
</gene>
<organism evidence="4 5">
    <name type="scientific">Flexistipes sinusarabici (strain ATCC 49648 / DSM 4947 / MAS 10)</name>
    <dbReference type="NCBI Taxonomy" id="717231"/>
    <lineage>
        <taxon>Bacteria</taxon>
        <taxon>Pseudomonadati</taxon>
        <taxon>Deferribacterota</taxon>
        <taxon>Deferribacteres</taxon>
        <taxon>Deferribacterales</taxon>
        <taxon>Flexistipitaceae</taxon>
        <taxon>Flexistipes</taxon>
    </lineage>
</organism>
<dbReference type="CDD" id="cd00156">
    <property type="entry name" value="REC"/>
    <property type="match status" value="1"/>
</dbReference>
<dbReference type="Proteomes" id="UP000006621">
    <property type="component" value="Chromosome"/>
</dbReference>
<sequence>MSSNHLHIIEDSLLTLHILTNSLEEIYSISVSSDRREFIDFLKRGTSPDIYLIDITLPDIDGFEILKILKGTSSAKIIYSAKTNPELIEKAFELGAHDFIKKPTPVQELKARLSKTLLFFNILKDNKLNLEEVKGTIAHYFGQPLTALGAELYTLKKSLPANELNDSAYSSIKRFEQAFEILVEMYNKFKDIDTPVKVDYLNNKKILDLNGDR</sequence>
<feature type="modified residue" description="4-aspartylphosphate" evidence="2">
    <location>
        <position position="54"/>
    </location>
</feature>
<dbReference type="KEGG" id="fsi:Flexsi_1361"/>
<feature type="domain" description="Response regulatory" evidence="3">
    <location>
        <begin position="5"/>
        <end position="117"/>
    </location>
</feature>
<dbReference type="SMART" id="SM00448">
    <property type="entry name" value="REC"/>
    <property type="match status" value="1"/>
</dbReference>
<name>F8E7U3_FLESM</name>
<dbReference type="RefSeq" id="WP_013886494.1">
    <property type="nucleotide sequence ID" value="NC_015672.1"/>
</dbReference>
<dbReference type="GO" id="GO:0000160">
    <property type="term" value="P:phosphorelay signal transduction system"/>
    <property type="evidence" value="ECO:0007669"/>
    <property type="project" value="InterPro"/>
</dbReference>
<evidence type="ECO:0000256" key="2">
    <source>
        <dbReference type="PROSITE-ProRule" id="PRU00169"/>
    </source>
</evidence>
<dbReference type="STRING" id="717231.Flexsi_1361"/>
<evidence type="ECO:0000313" key="5">
    <source>
        <dbReference type="Proteomes" id="UP000006621"/>
    </source>
</evidence>
<keyword evidence="1 2" id="KW-0597">Phosphoprotein</keyword>
<accession>F8E7U3</accession>
<reference evidence="4 5" key="1">
    <citation type="journal article" date="2011" name="Stand. Genomic Sci.">
        <title>Genome sequence of the moderately thermophilic halophile Flexistipes sinusarabici strain (MAS10).</title>
        <authorList>
            <person name="Lapidus A."/>
            <person name="Chertkov O."/>
            <person name="Nolan M."/>
            <person name="Lucas S."/>
            <person name="Hammon N."/>
            <person name="Deshpande S."/>
            <person name="Cheng J.F."/>
            <person name="Tapia R."/>
            <person name="Han C."/>
            <person name="Goodwin L."/>
            <person name="Pitluck S."/>
            <person name="Liolios K."/>
            <person name="Pagani I."/>
            <person name="Ivanova N."/>
            <person name="Huntemann M."/>
            <person name="Mavromatis K."/>
            <person name="Mikhailova N."/>
            <person name="Pati A."/>
            <person name="Chen A."/>
            <person name="Palaniappan K."/>
            <person name="Land M."/>
            <person name="Hauser L."/>
            <person name="Brambilla E.M."/>
            <person name="Rohde M."/>
            <person name="Abt B."/>
            <person name="Spring S."/>
            <person name="Goker M."/>
            <person name="Bristow J."/>
            <person name="Eisen J.A."/>
            <person name="Markowitz V."/>
            <person name="Hugenholtz P."/>
            <person name="Kyrpides N.C."/>
            <person name="Klenk H.P."/>
            <person name="Woyke T."/>
        </authorList>
    </citation>
    <scope>NUCLEOTIDE SEQUENCE [LARGE SCALE GENOMIC DNA]</scope>
    <source>
        <strain evidence="5">DSM 4947 / MAS 10</strain>
    </source>
</reference>
<dbReference type="PANTHER" id="PTHR44591:SF24">
    <property type="entry name" value="PROTEIN-GLUTAMATE METHYLESTERASE_PROTEIN-GLUTAMINE GLUTAMINASE 1"/>
    <property type="match status" value="1"/>
</dbReference>
<dbReference type="Pfam" id="PF00072">
    <property type="entry name" value="Response_reg"/>
    <property type="match status" value="1"/>
</dbReference>
<dbReference type="EMBL" id="CP002858">
    <property type="protein sequence ID" value="AEI15011.1"/>
    <property type="molecule type" value="Genomic_DNA"/>
</dbReference>
<dbReference type="PROSITE" id="PS50110">
    <property type="entry name" value="RESPONSE_REGULATORY"/>
    <property type="match status" value="1"/>
</dbReference>
<reference evidence="5" key="2">
    <citation type="submission" date="2011-06" db="EMBL/GenBank/DDBJ databases">
        <title>The complete genome of Flexistipes sinusarabici DSM 4947.</title>
        <authorList>
            <person name="Lucas S."/>
            <person name="Han J."/>
            <person name="Lapidus A."/>
            <person name="Bruce D."/>
            <person name="Goodwin L."/>
            <person name="Pitluck S."/>
            <person name="Peters L."/>
            <person name="Kyrpides N."/>
            <person name="Mavromatis K."/>
            <person name="Ivanova N."/>
            <person name="Mikhailova N."/>
            <person name="Chertkov O."/>
            <person name="Detter J.C."/>
            <person name="Tapia R."/>
            <person name="Han C."/>
            <person name="Land M."/>
            <person name="Hauser L."/>
            <person name="Markowitz V."/>
            <person name="Cheng J.-F."/>
            <person name="Hugenholtz P."/>
            <person name="Woyke T."/>
            <person name="Wu D."/>
            <person name="Spring S."/>
            <person name="Schroeder M."/>
            <person name="Brambilla E."/>
            <person name="Klenk H.-P."/>
            <person name="Eisen J.A."/>
        </authorList>
    </citation>
    <scope>NUCLEOTIDE SEQUENCE [LARGE SCALE GENOMIC DNA]</scope>
    <source>
        <strain evidence="5">DSM 4947 / MAS 10</strain>
    </source>
</reference>
<keyword evidence="5" id="KW-1185">Reference proteome</keyword>
<evidence type="ECO:0000256" key="1">
    <source>
        <dbReference type="ARBA" id="ARBA00022553"/>
    </source>
</evidence>
<dbReference type="eggNOG" id="COG0745">
    <property type="taxonomic scope" value="Bacteria"/>
</dbReference>
<dbReference type="Gene3D" id="3.40.50.2300">
    <property type="match status" value="1"/>
</dbReference>
<proteinExistence type="predicted"/>
<evidence type="ECO:0000313" key="4">
    <source>
        <dbReference type="EMBL" id="AEI15011.1"/>
    </source>
</evidence>
<dbReference type="InterPro" id="IPR001789">
    <property type="entry name" value="Sig_transdc_resp-reg_receiver"/>
</dbReference>
<dbReference type="SUPFAM" id="SSF52172">
    <property type="entry name" value="CheY-like"/>
    <property type="match status" value="1"/>
</dbReference>
<protein>
    <submittedName>
        <fullName evidence="4">Response regulator receiver protein</fullName>
    </submittedName>
</protein>
<dbReference type="HOGENOM" id="CLU_000445_30_6_0"/>
<evidence type="ECO:0000259" key="3">
    <source>
        <dbReference type="PROSITE" id="PS50110"/>
    </source>
</evidence>
<dbReference type="InterPro" id="IPR011006">
    <property type="entry name" value="CheY-like_superfamily"/>
</dbReference>
<dbReference type="AlphaFoldDB" id="F8E7U3"/>